<comment type="caution">
    <text evidence="7">The sequence shown here is derived from an EMBL/GenBank/DDBJ whole genome shotgun (WGS) entry which is preliminary data.</text>
</comment>
<feature type="compositionally biased region" description="Basic and acidic residues" evidence="5">
    <location>
        <begin position="273"/>
        <end position="289"/>
    </location>
</feature>
<dbReference type="PANTHER" id="PTHR28235">
    <property type="entry name" value="PROTEIN FYV4, MITOCHONDRIAL"/>
    <property type="match status" value="1"/>
</dbReference>
<evidence type="ECO:0000256" key="2">
    <source>
        <dbReference type="ARBA" id="ARBA00010492"/>
    </source>
</evidence>
<evidence type="ECO:0000256" key="5">
    <source>
        <dbReference type="SAM" id="MobiDB-lite"/>
    </source>
</evidence>
<keyword evidence="3" id="KW-0496">Mitochondrion</keyword>
<evidence type="ECO:0000256" key="4">
    <source>
        <dbReference type="ARBA" id="ARBA00035129"/>
    </source>
</evidence>
<dbReference type="PANTHER" id="PTHR28235:SF1">
    <property type="entry name" value="SMALL RIBOSOMAL SUBUNIT PROTEIN MS41"/>
    <property type="match status" value="1"/>
</dbReference>
<dbReference type="Proteomes" id="UP000327013">
    <property type="component" value="Unassembled WGS sequence"/>
</dbReference>
<keyword evidence="8" id="KW-1185">Reference proteome</keyword>
<evidence type="ECO:0000313" key="7">
    <source>
        <dbReference type="EMBL" id="KAB8336667.1"/>
    </source>
</evidence>
<gene>
    <name evidence="7" type="ORF">FH972_020978</name>
</gene>
<organism evidence="7 8">
    <name type="scientific">Carpinus fangiana</name>
    <dbReference type="NCBI Taxonomy" id="176857"/>
    <lineage>
        <taxon>Eukaryota</taxon>
        <taxon>Viridiplantae</taxon>
        <taxon>Streptophyta</taxon>
        <taxon>Embryophyta</taxon>
        <taxon>Tracheophyta</taxon>
        <taxon>Spermatophyta</taxon>
        <taxon>Magnoliopsida</taxon>
        <taxon>eudicotyledons</taxon>
        <taxon>Gunneridae</taxon>
        <taxon>Pentapetalae</taxon>
        <taxon>rosids</taxon>
        <taxon>fabids</taxon>
        <taxon>Fagales</taxon>
        <taxon>Betulaceae</taxon>
        <taxon>Carpinus</taxon>
    </lineage>
</organism>
<name>A0A5N6KQ35_9ROSI</name>
<evidence type="ECO:0000313" key="8">
    <source>
        <dbReference type="Proteomes" id="UP000327013"/>
    </source>
</evidence>
<feature type="domain" description="Small ribosomal subunit protein mS41 SAM" evidence="6">
    <location>
        <begin position="51"/>
        <end position="107"/>
    </location>
</feature>
<dbReference type="EMBL" id="VIBQ01000009">
    <property type="protein sequence ID" value="KAB8336667.1"/>
    <property type="molecule type" value="Genomic_DNA"/>
</dbReference>
<sequence length="301" mass="32015">MAPTLRATHLPHRPLLSLRTTLPTTTLQTRPLHARVQPTPIPSPTPFVPNPQTFLTLIGRSLSAHAAKIPSWDALFTLTPAQLRDLGIEPARSRKYLLRWRAKFARGEWGPGGECAHVDAAGRAEVRVVEVPVGSAVERAGWRAVHGDGAQGDAVAAREARGEGGATVTTSAGTRRIVVNVPVEAAVRAAGAEGGEAKEVVEGEEADANEEDVAPAVVFAPLSAEALAKSHPITKGIKYRGAKGLVGSHVEPIKGTSGQAAIIRVKEGLWEDRRGHKIDGGERRQAEVRAKRRAADRKAGR</sequence>
<dbReference type="GO" id="GO:0005739">
    <property type="term" value="C:mitochondrion"/>
    <property type="evidence" value="ECO:0007669"/>
    <property type="project" value="UniProtKB-SubCell"/>
</dbReference>
<reference evidence="7 8" key="1">
    <citation type="submission" date="2019-06" db="EMBL/GenBank/DDBJ databases">
        <title>A chromosomal-level reference genome of Carpinus fangiana (Coryloideae, Betulaceae).</title>
        <authorList>
            <person name="Yang X."/>
            <person name="Wang Z."/>
            <person name="Zhang L."/>
            <person name="Hao G."/>
            <person name="Liu J."/>
            <person name="Yang Y."/>
        </authorList>
    </citation>
    <scope>NUCLEOTIDE SEQUENCE [LARGE SCALE GENOMIC DNA]</scope>
    <source>
        <strain evidence="7">Cfa_2016G</strain>
        <tissue evidence="7">Leaf</tissue>
    </source>
</reference>
<feature type="region of interest" description="Disordered" evidence="5">
    <location>
        <begin position="273"/>
        <end position="301"/>
    </location>
</feature>
<dbReference type="OrthoDB" id="18595at2759"/>
<comment type="subcellular location">
    <subcellularLocation>
        <location evidence="1">Mitochondrion</location>
    </subcellularLocation>
</comment>
<dbReference type="InterPro" id="IPR039603">
    <property type="entry name" value="Ribosomal_mS41"/>
</dbReference>
<evidence type="ECO:0000259" key="6">
    <source>
        <dbReference type="SMART" id="SM01238"/>
    </source>
</evidence>
<comment type="similarity">
    <text evidence="2">Belongs to the mitochondrion-specific ribosomal protein mS41 family.</text>
</comment>
<evidence type="ECO:0000256" key="3">
    <source>
        <dbReference type="ARBA" id="ARBA00023128"/>
    </source>
</evidence>
<dbReference type="SMART" id="SM01238">
    <property type="entry name" value="IGR"/>
    <property type="match status" value="1"/>
</dbReference>
<accession>A0A5N6KQ35</accession>
<dbReference type="InterPro" id="IPR019083">
    <property type="entry name" value="SAM_Ribosomal_mS41"/>
</dbReference>
<protein>
    <recommendedName>
        <fullName evidence="4">Small ribosomal subunit protein mS41</fullName>
    </recommendedName>
</protein>
<proteinExistence type="inferred from homology"/>
<dbReference type="Pfam" id="PF09597">
    <property type="entry name" value="SAM_Ribosomal_mS41"/>
    <property type="match status" value="1"/>
</dbReference>
<evidence type="ECO:0000256" key="1">
    <source>
        <dbReference type="ARBA" id="ARBA00004173"/>
    </source>
</evidence>
<dbReference type="AlphaFoldDB" id="A0A5N6KQ35"/>